<name>A0A914H0X3_GLORO</name>
<evidence type="ECO:0000256" key="1">
    <source>
        <dbReference type="SAM" id="MobiDB-lite"/>
    </source>
</evidence>
<evidence type="ECO:0000313" key="3">
    <source>
        <dbReference type="WBParaSite" id="Gr19_v10_g13010.t1"/>
    </source>
</evidence>
<sequence length="150" mass="15466">MGAVGGGGGIKSINDQNKPEKTRMTQRFQTMVEPRTRHRVDGTKDGIEENAIAVKGEDTNGEVGAEGILGNARRILTSALALTAPLGVTAGVAGKEAGLHQKPALATPSFDGRLLAGGTIGNGQQPPPPRRPVTVGDTGQRPIAGGRWTL</sequence>
<evidence type="ECO:0000313" key="2">
    <source>
        <dbReference type="Proteomes" id="UP000887572"/>
    </source>
</evidence>
<protein>
    <submittedName>
        <fullName evidence="3">Uncharacterized protein</fullName>
    </submittedName>
</protein>
<accession>A0A914H0X3</accession>
<organism evidence="2 3">
    <name type="scientific">Globodera rostochiensis</name>
    <name type="common">Golden nematode worm</name>
    <name type="synonym">Heterodera rostochiensis</name>
    <dbReference type="NCBI Taxonomy" id="31243"/>
    <lineage>
        <taxon>Eukaryota</taxon>
        <taxon>Metazoa</taxon>
        <taxon>Ecdysozoa</taxon>
        <taxon>Nematoda</taxon>
        <taxon>Chromadorea</taxon>
        <taxon>Rhabditida</taxon>
        <taxon>Tylenchina</taxon>
        <taxon>Tylenchomorpha</taxon>
        <taxon>Tylenchoidea</taxon>
        <taxon>Heteroderidae</taxon>
        <taxon>Heteroderinae</taxon>
        <taxon>Globodera</taxon>
    </lineage>
</organism>
<dbReference type="WBParaSite" id="Gr19_v10_g13010.t1">
    <property type="protein sequence ID" value="Gr19_v10_g13010.t1"/>
    <property type="gene ID" value="Gr19_v10_g13010"/>
</dbReference>
<keyword evidence="2" id="KW-1185">Reference proteome</keyword>
<dbReference type="AlphaFoldDB" id="A0A914H0X3"/>
<reference evidence="3" key="1">
    <citation type="submission" date="2022-11" db="UniProtKB">
        <authorList>
            <consortium name="WormBaseParasite"/>
        </authorList>
    </citation>
    <scope>IDENTIFICATION</scope>
</reference>
<proteinExistence type="predicted"/>
<feature type="compositionally biased region" description="Gly residues" evidence="1">
    <location>
        <begin position="1"/>
        <end position="10"/>
    </location>
</feature>
<feature type="region of interest" description="Disordered" evidence="1">
    <location>
        <begin position="1"/>
        <end position="49"/>
    </location>
</feature>
<dbReference type="Proteomes" id="UP000887572">
    <property type="component" value="Unplaced"/>
</dbReference>
<feature type="region of interest" description="Disordered" evidence="1">
    <location>
        <begin position="109"/>
        <end position="150"/>
    </location>
</feature>